<accession>F2JPH7</accession>
<dbReference type="EMBL" id="CP002582">
    <property type="protein sequence ID" value="ADZ82525.1"/>
    <property type="molecule type" value="Genomic_DNA"/>
</dbReference>
<dbReference type="KEGG" id="cle:Clole_0792"/>
<dbReference type="AlphaFoldDB" id="F2JPH7"/>
<dbReference type="STRING" id="642492.Clole_0792"/>
<keyword evidence="2" id="KW-1185">Reference proteome</keyword>
<evidence type="ECO:0000313" key="1">
    <source>
        <dbReference type="EMBL" id="ADZ82525.1"/>
    </source>
</evidence>
<evidence type="ECO:0000313" key="2">
    <source>
        <dbReference type="Proteomes" id="UP000008467"/>
    </source>
</evidence>
<proteinExistence type="predicted"/>
<name>F2JPH7_CELLD</name>
<organism evidence="1 2">
    <name type="scientific">Cellulosilyticum lentocellum (strain ATCC 49066 / DSM 5427 / NCIMB 11756 / RHM5)</name>
    <name type="common">Clostridium lentocellum</name>
    <dbReference type="NCBI Taxonomy" id="642492"/>
    <lineage>
        <taxon>Bacteria</taxon>
        <taxon>Bacillati</taxon>
        <taxon>Bacillota</taxon>
        <taxon>Clostridia</taxon>
        <taxon>Lachnospirales</taxon>
        <taxon>Cellulosilyticaceae</taxon>
        <taxon>Cellulosilyticum</taxon>
    </lineage>
</organism>
<protein>
    <submittedName>
        <fullName evidence="1">Uncharacterized protein</fullName>
    </submittedName>
</protein>
<gene>
    <name evidence="1" type="ordered locus">Clole_0792</name>
</gene>
<sequence length="44" mass="5074">MSWGYILVLSTILFTSWKVGQPRIAKRERAKRKSLKVAATTKRP</sequence>
<dbReference type="HOGENOM" id="CLU_3214053_0_0_9"/>
<dbReference type="Proteomes" id="UP000008467">
    <property type="component" value="Chromosome"/>
</dbReference>
<reference evidence="1 2" key="1">
    <citation type="journal article" date="2011" name="J. Bacteriol.">
        <title>Complete genome sequence of the cellulose-degrading bacterium Cellulosilyticum lentocellum.</title>
        <authorList>
            <consortium name="US DOE Joint Genome Institute"/>
            <person name="Miller D.A."/>
            <person name="Suen G."/>
            <person name="Bruce D."/>
            <person name="Copeland A."/>
            <person name="Cheng J.F."/>
            <person name="Detter C."/>
            <person name="Goodwin L.A."/>
            <person name="Han C.S."/>
            <person name="Hauser L.J."/>
            <person name="Land M.L."/>
            <person name="Lapidus A."/>
            <person name="Lucas S."/>
            <person name="Meincke L."/>
            <person name="Pitluck S."/>
            <person name="Tapia R."/>
            <person name="Teshima H."/>
            <person name="Woyke T."/>
            <person name="Fox B.G."/>
            <person name="Angert E.R."/>
            <person name="Currie C.R."/>
        </authorList>
    </citation>
    <scope>NUCLEOTIDE SEQUENCE [LARGE SCALE GENOMIC DNA]</scope>
    <source>
        <strain evidence="2">ATCC 49066 / DSM 5427 / NCIMB 11756 / RHM5</strain>
    </source>
</reference>